<dbReference type="PROSITE" id="PS51257">
    <property type="entry name" value="PROKAR_LIPOPROTEIN"/>
    <property type="match status" value="1"/>
</dbReference>
<sequence>MKHLNKLVLIIISITFFSCEVVQEVNFNEDKSGTQSLSFSFSEMMNMGMPPEQDTANKLTDTVIRFSDFLEQKKDSISKLSKEKQEKIKQLENFSLYIDSDSLSTKLEMKINYDFKNLKDLALFSEKLKDQDIKELDQFTTKIEKSKKNDDANIFDFNTSFKTTFNNKNFSLKITPETLEKIKSKKDSTLTKDNPMLDLMRFKVKYTFPYRIKKISNKNAKILYDFKGFEISANVFEMENNPKHFDVEVEFEKD</sequence>
<dbReference type="EMBL" id="VFWZ01000002">
    <property type="protein sequence ID" value="TPN86979.1"/>
    <property type="molecule type" value="Genomic_DNA"/>
</dbReference>
<dbReference type="RefSeq" id="WP_140590853.1">
    <property type="nucleotide sequence ID" value="NZ_VFWZ01000002.1"/>
</dbReference>
<evidence type="ECO:0008006" key="3">
    <source>
        <dbReference type="Google" id="ProtNLM"/>
    </source>
</evidence>
<accession>A0A504JJN9</accession>
<evidence type="ECO:0000313" key="2">
    <source>
        <dbReference type="Proteomes" id="UP000315540"/>
    </source>
</evidence>
<proteinExistence type="predicted"/>
<organism evidence="1 2">
    <name type="scientific">Aquimarina algicola</name>
    <dbReference type="NCBI Taxonomy" id="2589995"/>
    <lineage>
        <taxon>Bacteria</taxon>
        <taxon>Pseudomonadati</taxon>
        <taxon>Bacteroidota</taxon>
        <taxon>Flavobacteriia</taxon>
        <taxon>Flavobacteriales</taxon>
        <taxon>Flavobacteriaceae</taxon>
        <taxon>Aquimarina</taxon>
    </lineage>
</organism>
<dbReference type="AlphaFoldDB" id="A0A504JJN9"/>
<dbReference type="Proteomes" id="UP000315540">
    <property type="component" value="Unassembled WGS sequence"/>
</dbReference>
<evidence type="ECO:0000313" key="1">
    <source>
        <dbReference type="EMBL" id="TPN86979.1"/>
    </source>
</evidence>
<name>A0A504JJN9_9FLAO</name>
<dbReference type="OrthoDB" id="978531at2"/>
<comment type="caution">
    <text evidence="1">The sequence shown here is derived from an EMBL/GenBank/DDBJ whole genome shotgun (WGS) entry which is preliminary data.</text>
</comment>
<keyword evidence="2" id="KW-1185">Reference proteome</keyword>
<protein>
    <recommendedName>
        <fullName evidence="3">Lipoprotein</fullName>
    </recommendedName>
</protein>
<gene>
    <name evidence="1" type="ORF">FHK87_05135</name>
</gene>
<reference evidence="1 2" key="1">
    <citation type="submission" date="2019-06" db="EMBL/GenBank/DDBJ databases">
        <authorList>
            <person name="Meng X."/>
        </authorList>
    </citation>
    <scope>NUCLEOTIDE SEQUENCE [LARGE SCALE GENOMIC DNA]</scope>
    <source>
        <strain evidence="1 2">M625</strain>
    </source>
</reference>